<reference evidence="1 2" key="1">
    <citation type="journal article" date="2011" name="J. Bacteriol.">
        <title>Draft genome sequence of the chemolithoheterotrophic, halophilic methylotroph Methylophaga thiooxydans DMS010.</title>
        <authorList>
            <person name="Boden R."/>
            <person name="Ferriera S."/>
            <person name="Johnson J."/>
            <person name="Kelly D.P."/>
            <person name="Murrell J.C."/>
            <person name="Schafer H."/>
        </authorList>
    </citation>
    <scope>NUCLEOTIDE SEQUENCE [LARGE SCALE GENOMIC DNA]</scope>
    <source>
        <strain evidence="1 2">DMS010</strain>
    </source>
</reference>
<evidence type="ECO:0000313" key="2">
    <source>
        <dbReference type="Proteomes" id="UP000004679"/>
    </source>
</evidence>
<dbReference type="Pfam" id="PF10013">
    <property type="entry name" value="DUF2256"/>
    <property type="match status" value="1"/>
</dbReference>
<gene>
    <name evidence="1" type="ORF">MDMS009_2</name>
</gene>
<dbReference type="OrthoDB" id="27194at2"/>
<dbReference type="HOGENOM" id="CLU_201808_0_0_6"/>
<dbReference type="PANTHER" id="PTHR37463">
    <property type="entry name" value="GSL3115 PROTEIN"/>
    <property type="match status" value="1"/>
</dbReference>
<evidence type="ECO:0000313" key="1">
    <source>
        <dbReference type="EMBL" id="EEF81333.1"/>
    </source>
</evidence>
<dbReference type="PANTHER" id="PTHR37463:SF1">
    <property type="entry name" value="DUF2256 DOMAIN-CONTAINING PROTEIN"/>
    <property type="match status" value="1"/>
</dbReference>
<organism evidence="1 2">
    <name type="scientific">Methylophaga thiooxydans DMS010</name>
    <dbReference type="NCBI Taxonomy" id="637616"/>
    <lineage>
        <taxon>Bacteria</taxon>
        <taxon>Pseudomonadati</taxon>
        <taxon>Pseudomonadota</taxon>
        <taxon>Gammaproteobacteria</taxon>
        <taxon>Thiotrichales</taxon>
        <taxon>Piscirickettsiaceae</taxon>
        <taxon>Methylophaga</taxon>
    </lineage>
</organism>
<evidence type="ECO:0008006" key="3">
    <source>
        <dbReference type="Google" id="ProtNLM"/>
    </source>
</evidence>
<dbReference type="PIRSF" id="PIRSF037205">
    <property type="entry name" value="UCP037205"/>
    <property type="match status" value="1"/>
</dbReference>
<dbReference type="InterPro" id="IPR017136">
    <property type="entry name" value="UCP037205"/>
</dbReference>
<protein>
    <recommendedName>
        <fullName evidence="3">DUF2256 domain-containing protein</fullName>
    </recommendedName>
</protein>
<accession>C0N1J9</accession>
<keyword evidence="2" id="KW-1185">Reference proteome</keyword>
<proteinExistence type="predicted"/>
<dbReference type="AlphaFoldDB" id="C0N1J9"/>
<dbReference type="RefSeq" id="WP_008289783.1">
    <property type="nucleotide sequence ID" value="NZ_GG657882.1"/>
</dbReference>
<dbReference type="EMBL" id="GG657882">
    <property type="protein sequence ID" value="EEF81333.1"/>
    <property type="molecule type" value="Genomic_DNA"/>
</dbReference>
<sequence length="50" mass="6312">MSHSKPYLPEKTCVNCQRLFTWRKKWLRDWQQVKFCSQRCRRSNKRSQHD</sequence>
<name>C0N1J9_9GAMM</name>
<dbReference type="Proteomes" id="UP000004679">
    <property type="component" value="Unassembled WGS sequence"/>
</dbReference>